<dbReference type="InterPro" id="IPR009091">
    <property type="entry name" value="RCC1/BLIP-II"/>
</dbReference>
<evidence type="ECO:0008006" key="2">
    <source>
        <dbReference type="Google" id="ProtNLM"/>
    </source>
</evidence>
<dbReference type="Pfam" id="PF13540">
    <property type="entry name" value="RCC1_2"/>
    <property type="match status" value="1"/>
</dbReference>
<name>A0A382IXW4_9ZZZZ</name>
<dbReference type="SUPFAM" id="SSF50985">
    <property type="entry name" value="RCC1/BLIP-II"/>
    <property type="match status" value="1"/>
</dbReference>
<dbReference type="PROSITE" id="PS50012">
    <property type="entry name" value="RCC1_3"/>
    <property type="match status" value="1"/>
</dbReference>
<protein>
    <recommendedName>
        <fullName evidence="2">Purple acid phosphatase N-terminal domain-containing protein</fullName>
    </recommendedName>
</protein>
<dbReference type="AlphaFoldDB" id="A0A382IXW4"/>
<sequence length="206" mass="22149">MRFKSIILNTIVVFIGPLVTEAQTISDIRVSNEAAFSVSIGWVTDIVSKGHVLFGHEQPGARVDDIRGAEMVDDVHYVRIEGLEPETSYMFEVVSGGSVVRDLSFTTLAVNSMIPPELNLFGRIATSGADSKPPWQKNYMVAWGLKDFGQTDVPRYLPEITSIGAGRLHSLALKSDSMMVAWGDNTHGQVDVPGSLTGVTAIAGGG</sequence>
<accession>A0A382IXW4</accession>
<dbReference type="PROSITE" id="PS00626">
    <property type="entry name" value="RCC1_2"/>
    <property type="match status" value="1"/>
</dbReference>
<dbReference type="GO" id="GO:0046872">
    <property type="term" value="F:metal ion binding"/>
    <property type="evidence" value="ECO:0007669"/>
    <property type="project" value="InterPro"/>
</dbReference>
<gene>
    <name evidence="1" type="ORF">METZ01_LOCUS256225</name>
</gene>
<dbReference type="InterPro" id="IPR000408">
    <property type="entry name" value="Reg_chr_condens"/>
</dbReference>
<dbReference type="InterPro" id="IPR008963">
    <property type="entry name" value="Purple_acid_Pase-like_N"/>
</dbReference>
<dbReference type="EMBL" id="UINC01069750">
    <property type="protein sequence ID" value="SVC03371.1"/>
    <property type="molecule type" value="Genomic_DNA"/>
</dbReference>
<dbReference type="GO" id="GO:0003993">
    <property type="term" value="F:acid phosphatase activity"/>
    <property type="evidence" value="ECO:0007669"/>
    <property type="project" value="InterPro"/>
</dbReference>
<organism evidence="1">
    <name type="scientific">marine metagenome</name>
    <dbReference type="NCBI Taxonomy" id="408172"/>
    <lineage>
        <taxon>unclassified sequences</taxon>
        <taxon>metagenomes</taxon>
        <taxon>ecological metagenomes</taxon>
    </lineage>
</organism>
<dbReference type="Gene3D" id="2.130.10.30">
    <property type="entry name" value="Regulator of chromosome condensation 1/beta-lactamase-inhibitor protein II"/>
    <property type="match status" value="1"/>
</dbReference>
<feature type="non-terminal residue" evidence="1">
    <location>
        <position position="206"/>
    </location>
</feature>
<evidence type="ECO:0000313" key="1">
    <source>
        <dbReference type="EMBL" id="SVC03371.1"/>
    </source>
</evidence>
<dbReference type="Gene3D" id="2.60.40.380">
    <property type="entry name" value="Purple acid phosphatase-like, N-terminal"/>
    <property type="match status" value="1"/>
</dbReference>
<proteinExistence type="predicted"/>
<reference evidence="1" key="1">
    <citation type="submission" date="2018-05" db="EMBL/GenBank/DDBJ databases">
        <authorList>
            <person name="Lanie J.A."/>
            <person name="Ng W.-L."/>
            <person name="Kazmierczak K.M."/>
            <person name="Andrzejewski T.M."/>
            <person name="Davidsen T.M."/>
            <person name="Wayne K.J."/>
            <person name="Tettelin H."/>
            <person name="Glass J.I."/>
            <person name="Rusch D."/>
            <person name="Podicherti R."/>
            <person name="Tsui H.-C.T."/>
            <person name="Winkler M.E."/>
        </authorList>
    </citation>
    <scope>NUCLEOTIDE SEQUENCE</scope>
</reference>
<dbReference type="SUPFAM" id="SSF49363">
    <property type="entry name" value="Purple acid phosphatase, N-terminal domain"/>
    <property type="match status" value="1"/>
</dbReference>